<accession>A0A1G6ZIX5</accession>
<reference evidence="2" key="1">
    <citation type="submission" date="2016-10" db="EMBL/GenBank/DDBJ databases">
        <authorList>
            <person name="de Groot N.N."/>
        </authorList>
    </citation>
    <scope>NUCLEOTIDE SEQUENCE [LARGE SCALE GENOMIC DNA]</scope>
    <source>
        <strain evidence="2">CDM_6</strain>
    </source>
</reference>
<dbReference type="Proteomes" id="UP000324021">
    <property type="component" value="Unassembled WGS sequence"/>
</dbReference>
<evidence type="ECO:0000313" key="3">
    <source>
        <dbReference type="Proteomes" id="UP000199320"/>
    </source>
</evidence>
<dbReference type="Proteomes" id="UP000199320">
    <property type="component" value="Unassembled WGS sequence"/>
</dbReference>
<dbReference type="EMBL" id="FOIC01000044">
    <property type="protein sequence ID" value="SEU09990.1"/>
    <property type="molecule type" value="Genomic_DNA"/>
</dbReference>
<protein>
    <submittedName>
        <fullName evidence="1">Uncharacterized protein</fullName>
    </submittedName>
</protein>
<sequence length="29" mass="3139">MDVCRHDPARLALVSVLEEAIEVSAMADP</sequence>
<dbReference type="AlphaFoldDB" id="A0A1G6ZIX5"/>
<evidence type="ECO:0000313" key="1">
    <source>
        <dbReference type="EMBL" id="SDE02461.1"/>
    </source>
</evidence>
<organism evidence="1 4">
    <name type="scientific">Natrinema hispanicum</name>
    <dbReference type="NCBI Taxonomy" id="392421"/>
    <lineage>
        <taxon>Archaea</taxon>
        <taxon>Methanobacteriati</taxon>
        <taxon>Methanobacteriota</taxon>
        <taxon>Stenosarchaea group</taxon>
        <taxon>Halobacteria</taxon>
        <taxon>Halobacteriales</taxon>
        <taxon>Natrialbaceae</taxon>
        <taxon>Natrinema</taxon>
    </lineage>
</organism>
<reference evidence="3 4" key="2">
    <citation type="submission" date="2016-10" db="EMBL/GenBank/DDBJ databases">
        <authorList>
            <person name="Varghese N."/>
            <person name="Submissions S."/>
        </authorList>
    </citation>
    <scope>NUCLEOTIDE SEQUENCE [LARGE SCALE GENOMIC DNA]</scope>
    <source>
        <strain evidence="1 4">CDM_1</strain>
        <strain evidence="3">CDM_6</strain>
    </source>
</reference>
<keyword evidence="3" id="KW-1185">Reference proteome</keyword>
<dbReference type="EMBL" id="FMZP01000105">
    <property type="protein sequence ID" value="SDE02461.1"/>
    <property type="molecule type" value="Genomic_DNA"/>
</dbReference>
<feature type="non-terminal residue" evidence="1">
    <location>
        <position position="29"/>
    </location>
</feature>
<evidence type="ECO:0000313" key="4">
    <source>
        <dbReference type="Proteomes" id="UP000324021"/>
    </source>
</evidence>
<name>A0A1G6ZIX5_9EURY</name>
<proteinExistence type="predicted"/>
<gene>
    <name evidence="2" type="ORF">SAMN04488694_14424</name>
    <name evidence="1" type="ORF">SAMN05192552_11051</name>
</gene>
<evidence type="ECO:0000313" key="2">
    <source>
        <dbReference type="EMBL" id="SEU09990.1"/>
    </source>
</evidence>